<dbReference type="AlphaFoldDB" id="A0A6P1ZED2"/>
<dbReference type="OrthoDB" id="5517596at2"/>
<accession>A0A6P1ZED2</accession>
<evidence type="ECO:0000313" key="2">
    <source>
        <dbReference type="Proteomes" id="UP000434052"/>
    </source>
</evidence>
<dbReference type="EMBL" id="QMIF01000012">
    <property type="protein sequence ID" value="TVM32107.1"/>
    <property type="molecule type" value="Genomic_DNA"/>
</dbReference>
<evidence type="ECO:0000313" key="1">
    <source>
        <dbReference type="EMBL" id="TVM32107.1"/>
    </source>
</evidence>
<name>A0A6P1ZED2_9BACT</name>
<proteinExistence type="predicted"/>
<dbReference type="Proteomes" id="UP000434052">
    <property type="component" value="Unassembled WGS sequence"/>
</dbReference>
<gene>
    <name evidence="1" type="ORF">DQK91_16380</name>
</gene>
<comment type="caution">
    <text evidence="1">The sequence shown here is derived from an EMBL/GenBank/DDBJ whole genome shotgun (WGS) entry which is preliminary data.</text>
</comment>
<protein>
    <submittedName>
        <fullName evidence="1">Winged helix-turn-helix domain-containing protein</fullName>
    </submittedName>
</protein>
<organism evidence="1 2">
    <name type="scientific">Oceanidesulfovibrio marinus</name>
    <dbReference type="NCBI Taxonomy" id="370038"/>
    <lineage>
        <taxon>Bacteria</taxon>
        <taxon>Pseudomonadati</taxon>
        <taxon>Thermodesulfobacteriota</taxon>
        <taxon>Desulfovibrionia</taxon>
        <taxon>Desulfovibrionales</taxon>
        <taxon>Desulfovibrionaceae</taxon>
        <taxon>Oceanidesulfovibrio</taxon>
    </lineage>
</organism>
<dbReference type="RefSeq" id="WP_144306471.1">
    <property type="nucleotide sequence ID" value="NZ_QMIF01000012.1"/>
</dbReference>
<sequence>MAHEQTQGALDKEAMKALRSERKQWVEAASAKSRESRKAIKAVKEFLAKDSATVPEIAEAAGLPTDKTLWIIATMRKFGQVAEADKDGSYYRYALTGTDAGDE</sequence>
<reference evidence="1 2" key="1">
    <citation type="submission" date="2018-06" db="EMBL/GenBank/DDBJ databases">
        <title>Complete genome of Desulfovibrio marinus P48SEP.</title>
        <authorList>
            <person name="Crispim J.S."/>
            <person name="Vidigal P.M.P."/>
            <person name="Silva L.C.F."/>
            <person name="Araujo L.C."/>
            <person name="Laguardia C.N."/>
            <person name="Dias R.S."/>
            <person name="Sousa M.P."/>
            <person name="Paula S.O."/>
            <person name="Silva C."/>
        </authorList>
    </citation>
    <scope>NUCLEOTIDE SEQUENCE [LARGE SCALE GENOMIC DNA]</scope>
    <source>
        <strain evidence="1 2">P48SEP</strain>
    </source>
</reference>